<gene>
    <name evidence="13" type="ORF">GJ697_18615</name>
</gene>
<evidence type="ECO:0000256" key="6">
    <source>
        <dbReference type="ARBA" id="ARBA00022963"/>
    </source>
</evidence>
<evidence type="ECO:0000256" key="5">
    <source>
        <dbReference type="ARBA" id="ARBA00022692"/>
    </source>
</evidence>
<accession>A0A6L5QJL5</accession>
<comment type="caution">
    <text evidence="13">The sequence shown here is derived from an EMBL/GenBank/DDBJ whole genome shotgun (WGS) entry which is preliminary data.</text>
</comment>
<dbReference type="GO" id="GO:0005886">
    <property type="term" value="C:plasma membrane"/>
    <property type="evidence" value="ECO:0007669"/>
    <property type="project" value="UniProtKB-SubCell"/>
</dbReference>
<dbReference type="AlphaFoldDB" id="A0A6L5QJL5"/>
<reference evidence="13 14" key="1">
    <citation type="submission" date="2019-11" db="EMBL/GenBank/DDBJ databases">
        <title>Novel species isolated from a subtropical stream in China.</title>
        <authorList>
            <person name="Lu H."/>
        </authorList>
    </citation>
    <scope>NUCLEOTIDE SEQUENCE [LARGE SCALE GENOMIC DNA]</scope>
    <source>
        <strain evidence="13 14">FT25W</strain>
    </source>
</reference>
<keyword evidence="10" id="KW-0143">Chaperone</keyword>
<proteinExistence type="inferred from homology"/>
<evidence type="ECO:0000256" key="1">
    <source>
        <dbReference type="ARBA" id="ARBA00004383"/>
    </source>
</evidence>
<evidence type="ECO:0000256" key="3">
    <source>
        <dbReference type="ARBA" id="ARBA00022475"/>
    </source>
</evidence>
<keyword evidence="4" id="KW-0997">Cell inner membrane</keyword>
<evidence type="ECO:0000256" key="11">
    <source>
        <dbReference type="ARBA" id="ARBA00030948"/>
    </source>
</evidence>
<name>A0A6L5QJL5_9BURK</name>
<dbReference type="InterPro" id="IPR004961">
    <property type="entry name" value="Lipase_chaperone"/>
</dbReference>
<evidence type="ECO:0000256" key="10">
    <source>
        <dbReference type="ARBA" id="ARBA00023186"/>
    </source>
</evidence>
<keyword evidence="7" id="KW-1133">Transmembrane helix</keyword>
<dbReference type="GO" id="GO:0016042">
    <property type="term" value="P:lipid catabolic process"/>
    <property type="evidence" value="ECO:0007669"/>
    <property type="project" value="UniProtKB-KW"/>
</dbReference>
<evidence type="ECO:0000256" key="12">
    <source>
        <dbReference type="ARBA" id="ARBA00031542"/>
    </source>
</evidence>
<keyword evidence="14" id="KW-1185">Reference proteome</keyword>
<comment type="similarity">
    <text evidence="2">Belongs to the lipase chaperone family.</text>
</comment>
<dbReference type="Pfam" id="PF03280">
    <property type="entry name" value="Lipase_chap"/>
    <property type="match status" value="1"/>
</dbReference>
<keyword evidence="3" id="KW-1003">Cell membrane</keyword>
<dbReference type="GO" id="GO:0006457">
    <property type="term" value="P:protein folding"/>
    <property type="evidence" value="ECO:0007669"/>
    <property type="project" value="InterPro"/>
</dbReference>
<comment type="subcellular location">
    <subcellularLocation>
        <location evidence="1">Cell inner membrane</location>
        <topology evidence="1">Single-pass membrane protein</topology>
        <orientation evidence="1">Periplasmic side</orientation>
    </subcellularLocation>
</comment>
<evidence type="ECO:0000256" key="7">
    <source>
        <dbReference type="ARBA" id="ARBA00022989"/>
    </source>
</evidence>
<dbReference type="EMBL" id="WKJM01000016">
    <property type="protein sequence ID" value="MRX09855.1"/>
    <property type="molecule type" value="Genomic_DNA"/>
</dbReference>
<dbReference type="SUPFAM" id="SSF158855">
    <property type="entry name" value="Lipase chaperone-like"/>
    <property type="match status" value="1"/>
</dbReference>
<protein>
    <recommendedName>
        <fullName evidence="11">Lipase helper protein</fullName>
    </recommendedName>
    <alternativeName>
        <fullName evidence="12">Lipase modulator</fullName>
    </alternativeName>
</protein>
<evidence type="ECO:0000256" key="8">
    <source>
        <dbReference type="ARBA" id="ARBA00023098"/>
    </source>
</evidence>
<dbReference type="GO" id="GO:0051082">
    <property type="term" value="F:unfolded protein binding"/>
    <property type="evidence" value="ECO:0007669"/>
    <property type="project" value="InterPro"/>
</dbReference>
<evidence type="ECO:0000256" key="2">
    <source>
        <dbReference type="ARBA" id="ARBA00010358"/>
    </source>
</evidence>
<evidence type="ECO:0000313" key="14">
    <source>
        <dbReference type="Proteomes" id="UP000481037"/>
    </source>
</evidence>
<dbReference type="Proteomes" id="UP000481037">
    <property type="component" value="Unassembled WGS sequence"/>
</dbReference>
<keyword evidence="6" id="KW-0442">Lipid degradation</keyword>
<keyword evidence="9" id="KW-0472">Membrane</keyword>
<evidence type="ECO:0000313" key="13">
    <source>
        <dbReference type="EMBL" id="MRX09855.1"/>
    </source>
</evidence>
<organism evidence="13 14">
    <name type="scientific">Duganella alba</name>
    <dbReference type="NCBI Taxonomy" id="2666081"/>
    <lineage>
        <taxon>Bacteria</taxon>
        <taxon>Pseudomonadati</taxon>
        <taxon>Pseudomonadota</taxon>
        <taxon>Betaproteobacteria</taxon>
        <taxon>Burkholderiales</taxon>
        <taxon>Oxalobacteraceae</taxon>
        <taxon>Telluria group</taxon>
        <taxon>Duganella</taxon>
    </lineage>
</organism>
<keyword evidence="8" id="KW-0443">Lipid metabolism</keyword>
<evidence type="ECO:0000256" key="9">
    <source>
        <dbReference type="ARBA" id="ARBA00023136"/>
    </source>
</evidence>
<sequence length="301" mass="33125">MRAMLRVAALVAVAAGVGWLLVARHEAPAAPVAAADADYFAFVRSAAGTQPDGAVRANADDQLEVNAELAYLFDYYLAGLGERSLDDIRSEIIRELERRLRPAPAAEARRLLDAYLAYKRALVDVERGLPAQADPAQRARARLTAMQQLRTVYFSSEEIAGLFSASDAYDLDAIARLEINSDAGLSEAQRKQQLAALDARLPQKAREEKEAPTRVIRLEEAVSQARAKGADDNEIYRMRAAALSPAAAARLAEVDREEADWQRRIATYQAQRRATTDEAALQQLRDAAFSADEQKRLPAYE</sequence>
<evidence type="ECO:0000256" key="4">
    <source>
        <dbReference type="ARBA" id="ARBA00022519"/>
    </source>
</evidence>
<keyword evidence="5" id="KW-0812">Transmembrane</keyword>